<proteinExistence type="predicted"/>
<dbReference type="PRINTS" id="PR00368">
    <property type="entry name" value="FADPNR"/>
</dbReference>
<feature type="domain" description="FAD/NAD(P)-binding" evidence="3">
    <location>
        <begin position="3"/>
        <end position="286"/>
    </location>
</feature>
<dbReference type="AlphaFoldDB" id="A0A9D1LPB1"/>
<protein>
    <submittedName>
        <fullName evidence="4">FAD-dependent oxidoreductase</fullName>
    </submittedName>
</protein>
<dbReference type="InterPro" id="IPR023753">
    <property type="entry name" value="FAD/NAD-binding_dom"/>
</dbReference>
<keyword evidence="2" id="KW-0560">Oxidoreductase</keyword>
<evidence type="ECO:0000259" key="3">
    <source>
        <dbReference type="Pfam" id="PF07992"/>
    </source>
</evidence>
<dbReference type="SUPFAM" id="SSF51905">
    <property type="entry name" value="FAD/NAD(P)-binding domain"/>
    <property type="match status" value="1"/>
</dbReference>
<evidence type="ECO:0000313" key="4">
    <source>
        <dbReference type="EMBL" id="HIU45522.1"/>
    </source>
</evidence>
<dbReference type="InterPro" id="IPR036188">
    <property type="entry name" value="FAD/NAD-bd_sf"/>
</dbReference>
<name>A0A9D1LPB1_9FIRM</name>
<dbReference type="Pfam" id="PF07992">
    <property type="entry name" value="Pyr_redox_2"/>
    <property type="match status" value="1"/>
</dbReference>
<comment type="caution">
    <text evidence="4">The sequence shown here is derived from an EMBL/GenBank/DDBJ whole genome shotgun (WGS) entry which is preliminary data.</text>
</comment>
<dbReference type="PANTHER" id="PTHR48105">
    <property type="entry name" value="THIOREDOXIN REDUCTASE 1-RELATED-RELATED"/>
    <property type="match status" value="1"/>
</dbReference>
<reference evidence="4" key="2">
    <citation type="journal article" date="2021" name="PeerJ">
        <title>Extensive microbial diversity within the chicken gut microbiome revealed by metagenomics and culture.</title>
        <authorList>
            <person name="Gilroy R."/>
            <person name="Ravi A."/>
            <person name="Getino M."/>
            <person name="Pursley I."/>
            <person name="Horton D.L."/>
            <person name="Alikhan N.F."/>
            <person name="Baker D."/>
            <person name="Gharbi K."/>
            <person name="Hall N."/>
            <person name="Watson M."/>
            <person name="Adriaenssens E.M."/>
            <person name="Foster-Nyarko E."/>
            <person name="Jarju S."/>
            <person name="Secka A."/>
            <person name="Antonio M."/>
            <person name="Oren A."/>
            <person name="Chaudhuri R.R."/>
            <person name="La Ragione R."/>
            <person name="Hildebrand F."/>
            <person name="Pallen M.J."/>
        </authorList>
    </citation>
    <scope>NUCLEOTIDE SEQUENCE</scope>
    <source>
        <strain evidence="4">ChiGjej1B1-22543</strain>
    </source>
</reference>
<gene>
    <name evidence="4" type="ORF">IAC52_04415</name>
</gene>
<reference evidence="4" key="1">
    <citation type="submission" date="2020-10" db="EMBL/GenBank/DDBJ databases">
        <authorList>
            <person name="Gilroy R."/>
        </authorList>
    </citation>
    <scope>NUCLEOTIDE SEQUENCE</scope>
    <source>
        <strain evidence="4">ChiGjej1B1-22543</strain>
    </source>
</reference>
<sequence length="300" mass="32263">MHYDIAIIGAGPAGISAAIYLLRSSVSFVLLDRGAPGGKLNNIHRIDNYPGCPSIPGPELSMSLLKQLQGLGGKVEYGNAVEVRPGEEGYLIRLEDGHSLTAKSIIACSGSSARRLGVPGEKQLFGKGVSYCATCDGAFFRNKDVMVYGYKDFAVEDGIYLASICSRVYFVYPHPLEATERHLEELRSCSNVELIEGEVSSFFGEQHLQGAAIKTKDGERRIEVSGAFPLSEQLSGASYLAPLEPKQENGFLVVGKDHETSLKGIYAAGDVVAKKLRQIVNAASEGAECAIEAINYVRGR</sequence>
<dbReference type="GO" id="GO:0016491">
    <property type="term" value="F:oxidoreductase activity"/>
    <property type="evidence" value="ECO:0007669"/>
    <property type="project" value="UniProtKB-KW"/>
</dbReference>
<dbReference type="PRINTS" id="PR00469">
    <property type="entry name" value="PNDRDTASEII"/>
</dbReference>
<keyword evidence="1" id="KW-0285">Flavoprotein</keyword>
<dbReference type="Proteomes" id="UP000824070">
    <property type="component" value="Unassembled WGS sequence"/>
</dbReference>
<dbReference type="EMBL" id="DVMV01000037">
    <property type="protein sequence ID" value="HIU45522.1"/>
    <property type="molecule type" value="Genomic_DNA"/>
</dbReference>
<evidence type="ECO:0000256" key="1">
    <source>
        <dbReference type="ARBA" id="ARBA00022630"/>
    </source>
</evidence>
<evidence type="ECO:0000256" key="2">
    <source>
        <dbReference type="ARBA" id="ARBA00023002"/>
    </source>
</evidence>
<accession>A0A9D1LPB1</accession>
<organism evidence="4 5">
    <name type="scientific">Candidatus Alloenteromonas pullicola</name>
    <dbReference type="NCBI Taxonomy" id="2840784"/>
    <lineage>
        <taxon>Bacteria</taxon>
        <taxon>Bacillati</taxon>
        <taxon>Bacillota</taxon>
        <taxon>Bacillota incertae sedis</taxon>
        <taxon>Candidatus Alloenteromonas</taxon>
    </lineage>
</organism>
<dbReference type="InterPro" id="IPR050097">
    <property type="entry name" value="Ferredoxin-NADP_redctase_2"/>
</dbReference>
<evidence type="ECO:0000313" key="5">
    <source>
        <dbReference type="Proteomes" id="UP000824070"/>
    </source>
</evidence>
<dbReference type="Gene3D" id="3.50.50.60">
    <property type="entry name" value="FAD/NAD(P)-binding domain"/>
    <property type="match status" value="2"/>
</dbReference>